<name>A0ABZ2SV13_9ENTE</name>
<protein>
    <recommendedName>
        <fullName evidence="3">Motility protein</fullName>
    </recommendedName>
</protein>
<sequence length="62" mass="6215">MSKVATEMSQVKTLGAAAQAAKLMSGDVLPSAHNMNKVISVAQSLNKNASASAAALAGNEND</sequence>
<gene>
    <name evidence="1" type="ORF">DOK79_001110</name>
</gene>
<dbReference type="RefSeq" id="WP_206857592.1">
    <property type="nucleotide sequence ID" value="NZ_CP147250.1"/>
</dbReference>
<keyword evidence="2" id="KW-1185">Reference proteome</keyword>
<organism evidence="1 2">
    <name type="scientific">Candidatus Enterococcus mangumiae</name>
    <dbReference type="NCBI Taxonomy" id="2230878"/>
    <lineage>
        <taxon>Bacteria</taxon>
        <taxon>Bacillati</taxon>
        <taxon>Bacillota</taxon>
        <taxon>Bacilli</taxon>
        <taxon>Lactobacillales</taxon>
        <taxon>Enterococcaceae</taxon>
        <taxon>Enterococcus</taxon>
    </lineage>
</organism>
<evidence type="ECO:0008006" key="3">
    <source>
        <dbReference type="Google" id="ProtNLM"/>
    </source>
</evidence>
<evidence type="ECO:0000313" key="2">
    <source>
        <dbReference type="Proteomes" id="UP000664360"/>
    </source>
</evidence>
<proteinExistence type="predicted"/>
<reference evidence="1 2" key="1">
    <citation type="submission" date="2024-03" db="EMBL/GenBank/DDBJ databases">
        <title>The Genome Sequence of Enterococcus sp. DIV1094.</title>
        <authorList>
            <consortium name="The Broad Institute Genomics Platform"/>
            <consortium name="The Broad Institute Microbial Omics Core"/>
            <consortium name="The Broad Institute Genomic Center for Infectious Diseases"/>
            <person name="Earl A."/>
            <person name="Manson A."/>
            <person name="Gilmore M."/>
            <person name="Schwartman J."/>
            <person name="Shea T."/>
            <person name="Abouelleil A."/>
            <person name="Cao P."/>
            <person name="Chapman S."/>
            <person name="Cusick C."/>
            <person name="Young S."/>
            <person name="Neafsey D."/>
            <person name="Nusbaum C."/>
            <person name="Birren B."/>
        </authorList>
    </citation>
    <scope>NUCLEOTIDE SEQUENCE [LARGE SCALE GENOMIC DNA]</scope>
    <source>
        <strain evidence="1 2">DIV1094</strain>
    </source>
</reference>
<accession>A0ABZ2SV13</accession>
<evidence type="ECO:0000313" key="1">
    <source>
        <dbReference type="EMBL" id="WYJ79570.1"/>
    </source>
</evidence>
<dbReference type="Proteomes" id="UP000664360">
    <property type="component" value="Chromosome"/>
</dbReference>
<dbReference type="EMBL" id="CP147250">
    <property type="protein sequence ID" value="WYJ79570.1"/>
    <property type="molecule type" value="Genomic_DNA"/>
</dbReference>